<dbReference type="NCBIfam" id="NF002378">
    <property type="entry name" value="PRK01372.1"/>
    <property type="match status" value="1"/>
</dbReference>
<comment type="catalytic activity">
    <reaction evidence="13 14">
        <text>2 D-alanine + ATP = D-alanyl-D-alanine + ADP + phosphate + H(+)</text>
        <dbReference type="Rhea" id="RHEA:11224"/>
        <dbReference type="ChEBI" id="CHEBI:15378"/>
        <dbReference type="ChEBI" id="CHEBI:30616"/>
        <dbReference type="ChEBI" id="CHEBI:43474"/>
        <dbReference type="ChEBI" id="CHEBI:57416"/>
        <dbReference type="ChEBI" id="CHEBI:57822"/>
        <dbReference type="ChEBI" id="CHEBI:456216"/>
        <dbReference type="EC" id="6.3.2.4"/>
    </reaction>
</comment>
<dbReference type="SUPFAM" id="SSF52440">
    <property type="entry name" value="PreATP-grasp domain"/>
    <property type="match status" value="1"/>
</dbReference>
<reference evidence="17" key="1">
    <citation type="submission" date="2022-10" db="EMBL/GenBank/DDBJ databases">
        <title>Luteolibacter sp. GHJ8, whole genome shotgun sequencing project.</title>
        <authorList>
            <person name="Zhao G."/>
            <person name="Shen L."/>
        </authorList>
    </citation>
    <scope>NUCLEOTIDE SEQUENCE</scope>
    <source>
        <strain evidence="17">GHJ8</strain>
    </source>
</reference>
<dbReference type="Pfam" id="PF01820">
    <property type="entry name" value="Dala_Dala_lig_N"/>
    <property type="match status" value="1"/>
</dbReference>
<keyword evidence="7 14" id="KW-0436">Ligase</keyword>
<dbReference type="SUPFAM" id="SSF56059">
    <property type="entry name" value="Glutathione synthetase ATP-binding domain-like"/>
    <property type="match status" value="1"/>
</dbReference>
<dbReference type="NCBIfam" id="TIGR01205">
    <property type="entry name" value="D_ala_D_alaTIGR"/>
    <property type="match status" value="1"/>
</dbReference>
<evidence type="ECO:0000256" key="10">
    <source>
        <dbReference type="ARBA" id="ARBA00022960"/>
    </source>
</evidence>
<organism evidence="17 18">
    <name type="scientific">Luteolibacter rhizosphaerae</name>
    <dbReference type="NCBI Taxonomy" id="2989719"/>
    <lineage>
        <taxon>Bacteria</taxon>
        <taxon>Pseudomonadati</taxon>
        <taxon>Verrucomicrobiota</taxon>
        <taxon>Verrucomicrobiia</taxon>
        <taxon>Verrucomicrobiales</taxon>
        <taxon>Verrucomicrobiaceae</taxon>
        <taxon>Luteolibacter</taxon>
    </lineage>
</organism>
<evidence type="ECO:0000313" key="17">
    <source>
        <dbReference type="EMBL" id="MCW1915179.1"/>
    </source>
</evidence>
<dbReference type="HAMAP" id="MF_00047">
    <property type="entry name" value="Dala_Dala_lig"/>
    <property type="match status" value="1"/>
</dbReference>
<evidence type="ECO:0000256" key="12">
    <source>
        <dbReference type="ARBA" id="ARBA00023316"/>
    </source>
</evidence>
<evidence type="ECO:0000256" key="7">
    <source>
        <dbReference type="ARBA" id="ARBA00022598"/>
    </source>
</evidence>
<protein>
    <recommendedName>
        <fullName evidence="5 14">D-alanine--D-alanine ligase</fullName>
        <ecNumber evidence="5 14">6.3.2.4</ecNumber>
    </recommendedName>
    <alternativeName>
        <fullName evidence="14">D-Ala-D-Ala ligase</fullName>
    </alternativeName>
    <alternativeName>
        <fullName evidence="14">D-alanylalanine synthetase</fullName>
    </alternativeName>
</protein>
<evidence type="ECO:0000256" key="1">
    <source>
        <dbReference type="ARBA" id="ARBA00001936"/>
    </source>
</evidence>
<dbReference type="Gene3D" id="3.30.470.20">
    <property type="entry name" value="ATP-grasp fold, B domain"/>
    <property type="match status" value="1"/>
</dbReference>
<dbReference type="RefSeq" id="WP_264514718.1">
    <property type="nucleotide sequence ID" value="NZ_JAPDDR010000008.1"/>
</dbReference>
<keyword evidence="10 14" id="KW-0133">Cell shape</keyword>
<evidence type="ECO:0000259" key="16">
    <source>
        <dbReference type="PROSITE" id="PS50975"/>
    </source>
</evidence>
<proteinExistence type="inferred from homology"/>
<dbReference type="Pfam" id="PF07478">
    <property type="entry name" value="Dala_Dala_lig_C"/>
    <property type="match status" value="1"/>
</dbReference>
<comment type="pathway">
    <text evidence="14">Cell wall biogenesis; peptidoglycan biosynthesis.</text>
</comment>
<dbReference type="InterPro" id="IPR011095">
    <property type="entry name" value="Dala_Dala_lig_C"/>
</dbReference>
<dbReference type="PANTHER" id="PTHR23132:SF23">
    <property type="entry name" value="D-ALANINE--D-ALANINE LIGASE B"/>
    <property type="match status" value="1"/>
</dbReference>
<evidence type="ECO:0000256" key="8">
    <source>
        <dbReference type="ARBA" id="ARBA00022741"/>
    </source>
</evidence>
<comment type="cofactor">
    <cofactor evidence="1">
        <name>Mn(2+)</name>
        <dbReference type="ChEBI" id="CHEBI:29035"/>
    </cofactor>
</comment>
<comment type="cofactor">
    <cofactor evidence="2">
        <name>Mg(2+)</name>
        <dbReference type="ChEBI" id="CHEBI:18420"/>
    </cofactor>
</comment>
<comment type="caution">
    <text evidence="17">The sequence shown here is derived from an EMBL/GenBank/DDBJ whole genome shotgun (WGS) entry which is preliminary data.</text>
</comment>
<dbReference type="PROSITE" id="PS50975">
    <property type="entry name" value="ATP_GRASP"/>
    <property type="match status" value="1"/>
</dbReference>
<evidence type="ECO:0000256" key="4">
    <source>
        <dbReference type="ARBA" id="ARBA00010871"/>
    </source>
</evidence>
<keyword evidence="6 14" id="KW-0963">Cytoplasm</keyword>
<evidence type="ECO:0000256" key="11">
    <source>
        <dbReference type="ARBA" id="ARBA00022984"/>
    </source>
</evidence>
<evidence type="ECO:0000256" key="13">
    <source>
        <dbReference type="ARBA" id="ARBA00047614"/>
    </source>
</evidence>
<sequence length="307" mass="31992">MIPDNLLIAVLMGGPGSEREVSLASGKAVLKALQAAGCNAVGVDVKDADFELPEGTGLAYNVIHGTFGEDGQLQSLLESRGIPYTGAGVASSKTAFDKNLAKEKFLAAGVPTPASEIVDVSGGVRLPSIPVPFVVKPPREGSSVGVTIVKEESQALPAMETAAKYGNDILVEAFVEGKELTVGILDDAAMPIVHIAPRDGFYDMANKYPWLSGGVGSDYYCPADLDAETTRRVQEAALAGHRSLGVEVYSRVDVLLDAAGNPFVLEANTIPGMTETSLLPKSAAAHGIDFPALCLRIAELSLAARSK</sequence>
<evidence type="ECO:0000256" key="15">
    <source>
        <dbReference type="PROSITE-ProRule" id="PRU00409"/>
    </source>
</evidence>
<dbReference type="PROSITE" id="PS00843">
    <property type="entry name" value="DALA_DALA_LIGASE_1"/>
    <property type="match status" value="1"/>
</dbReference>
<keyword evidence="18" id="KW-1185">Reference proteome</keyword>
<evidence type="ECO:0000256" key="5">
    <source>
        <dbReference type="ARBA" id="ARBA00012216"/>
    </source>
</evidence>
<dbReference type="InterPro" id="IPR016185">
    <property type="entry name" value="PreATP-grasp_dom_sf"/>
</dbReference>
<comment type="subcellular location">
    <subcellularLocation>
        <location evidence="3 14">Cytoplasm</location>
    </subcellularLocation>
</comment>
<accession>A0ABT3G6R5</accession>
<dbReference type="InterPro" id="IPR013815">
    <property type="entry name" value="ATP_grasp_subdomain_1"/>
</dbReference>
<dbReference type="Proteomes" id="UP001165653">
    <property type="component" value="Unassembled WGS sequence"/>
</dbReference>
<dbReference type="InterPro" id="IPR011761">
    <property type="entry name" value="ATP-grasp"/>
</dbReference>
<dbReference type="EC" id="6.3.2.4" evidence="5 14"/>
<evidence type="ECO:0000313" key="18">
    <source>
        <dbReference type="Proteomes" id="UP001165653"/>
    </source>
</evidence>
<dbReference type="InterPro" id="IPR011127">
    <property type="entry name" value="Dala_Dala_lig_N"/>
</dbReference>
<evidence type="ECO:0000256" key="14">
    <source>
        <dbReference type="HAMAP-Rule" id="MF_00047"/>
    </source>
</evidence>
<dbReference type="EMBL" id="JAPDDR010000008">
    <property type="protein sequence ID" value="MCW1915179.1"/>
    <property type="molecule type" value="Genomic_DNA"/>
</dbReference>
<dbReference type="PROSITE" id="PS00844">
    <property type="entry name" value="DALA_DALA_LIGASE_2"/>
    <property type="match status" value="1"/>
</dbReference>
<gene>
    <name evidence="14" type="primary">ddl</name>
    <name evidence="17" type="ORF">OJ996_16450</name>
</gene>
<keyword evidence="9 15" id="KW-0067">ATP-binding</keyword>
<dbReference type="InterPro" id="IPR005905">
    <property type="entry name" value="D_ala_D_ala"/>
</dbReference>
<name>A0ABT3G6R5_9BACT</name>
<dbReference type="GO" id="GO:0016874">
    <property type="term" value="F:ligase activity"/>
    <property type="evidence" value="ECO:0007669"/>
    <property type="project" value="UniProtKB-KW"/>
</dbReference>
<keyword evidence="8 15" id="KW-0547">Nucleotide-binding</keyword>
<keyword evidence="12 14" id="KW-0961">Cell wall biogenesis/degradation</keyword>
<evidence type="ECO:0000256" key="3">
    <source>
        <dbReference type="ARBA" id="ARBA00004496"/>
    </source>
</evidence>
<dbReference type="InterPro" id="IPR000291">
    <property type="entry name" value="D-Ala_lig_Van_CS"/>
</dbReference>
<comment type="function">
    <text evidence="14">Cell wall formation.</text>
</comment>
<dbReference type="PIRSF" id="PIRSF039102">
    <property type="entry name" value="Ddl/VanB"/>
    <property type="match status" value="1"/>
</dbReference>
<feature type="domain" description="ATP-grasp" evidence="16">
    <location>
        <begin position="102"/>
        <end position="299"/>
    </location>
</feature>
<keyword evidence="11 14" id="KW-0573">Peptidoglycan synthesis</keyword>
<dbReference type="Gene3D" id="3.30.1490.20">
    <property type="entry name" value="ATP-grasp fold, A domain"/>
    <property type="match status" value="1"/>
</dbReference>
<evidence type="ECO:0000256" key="9">
    <source>
        <dbReference type="ARBA" id="ARBA00022840"/>
    </source>
</evidence>
<evidence type="ECO:0000256" key="2">
    <source>
        <dbReference type="ARBA" id="ARBA00001946"/>
    </source>
</evidence>
<comment type="similarity">
    <text evidence="4 14">Belongs to the D-alanine--D-alanine ligase family.</text>
</comment>
<dbReference type="PANTHER" id="PTHR23132">
    <property type="entry name" value="D-ALANINE--D-ALANINE LIGASE"/>
    <property type="match status" value="1"/>
</dbReference>
<evidence type="ECO:0000256" key="6">
    <source>
        <dbReference type="ARBA" id="ARBA00022490"/>
    </source>
</evidence>
<dbReference type="Gene3D" id="3.40.50.20">
    <property type="match status" value="1"/>
</dbReference>